<protein>
    <submittedName>
        <fullName evidence="3">Uncharacterized protein</fullName>
    </submittedName>
</protein>
<evidence type="ECO:0000313" key="3">
    <source>
        <dbReference type="EMBL" id="PFH38716.1"/>
    </source>
</evidence>
<sequence length="494" mass="54479">MNTVAAEEDEEGQNMREARDTLQALQELLAKSVRQVFVALDTCVETDLSLQEEWFLESVRGLCEENEATLRCLVTVDEIWWFVNETVPEMWDPVYGPRRADVAEDAVIYYVRDWGRFAETAVACVKAKHQTAPDDGNRATAEDDDVIETASERGQGPFAYEIQKDIELLFRVIGVDTIVLDFLLPANIHTSGAAAAWRSLVPVQRILGPCVGRFLECLCTFFGLSVSHVRDTAVQRINAIEERTRRCTSFYSVLDYAIDCIWRRQPGLQGIATEVRPGQANQVLTVVAGYCNSFWDTNSLATFTELINLLILVDNIVALSASTAVYLCGDICTALLAILCDGRVAISTPGIPERFRNADHQQRVTSALRRCKPVLNATYVLPPLKRDAEHPQAADTADQAQCGNAQSHGCSVVGQKPDAASDHVLGKRRNSSAEVVDGPMLPSVEERSPLDPSTDNGEACGTQLRAISFMRKLHRFPQLSAVVTKAFSRIVSTG</sequence>
<dbReference type="Proteomes" id="UP000224006">
    <property type="component" value="Chromosome I"/>
</dbReference>
<accession>A0A2A9MQB9</accession>
<dbReference type="EMBL" id="NWUJ01000001">
    <property type="protein sequence ID" value="PFH38716.1"/>
    <property type="molecule type" value="Genomic_DNA"/>
</dbReference>
<feature type="coiled-coil region" evidence="1">
    <location>
        <begin position="8"/>
        <end position="35"/>
    </location>
</feature>
<dbReference type="AlphaFoldDB" id="A0A2A9MQB9"/>
<reference evidence="3 4" key="1">
    <citation type="submission" date="2017-09" db="EMBL/GenBank/DDBJ databases">
        <title>Genome sequencing of Besnoitia besnoiti strain Bb-Ger1.</title>
        <authorList>
            <person name="Schares G."/>
            <person name="Venepally P."/>
            <person name="Lorenzi H.A."/>
        </authorList>
    </citation>
    <scope>NUCLEOTIDE SEQUENCE [LARGE SCALE GENOMIC DNA]</scope>
    <source>
        <strain evidence="3 4">Bb-Ger1</strain>
    </source>
</reference>
<evidence type="ECO:0000313" key="4">
    <source>
        <dbReference type="Proteomes" id="UP000224006"/>
    </source>
</evidence>
<dbReference type="KEGG" id="bbes:BESB_010580"/>
<name>A0A2A9MQB9_BESBE</name>
<gene>
    <name evidence="3" type="ORF">BESB_010580</name>
</gene>
<dbReference type="VEuPathDB" id="ToxoDB:BESB_010580"/>
<keyword evidence="1" id="KW-0175">Coiled coil</keyword>
<dbReference type="GeneID" id="40306120"/>
<proteinExistence type="predicted"/>
<evidence type="ECO:0000256" key="2">
    <source>
        <dbReference type="SAM" id="MobiDB-lite"/>
    </source>
</evidence>
<organism evidence="3 4">
    <name type="scientific">Besnoitia besnoiti</name>
    <name type="common">Apicomplexan protozoan</name>
    <dbReference type="NCBI Taxonomy" id="94643"/>
    <lineage>
        <taxon>Eukaryota</taxon>
        <taxon>Sar</taxon>
        <taxon>Alveolata</taxon>
        <taxon>Apicomplexa</taxon>
        <taxon>Conoidasida</taxon>
        <taxon>Coccidia</taxon>
        <taxon>Eucoccidiorida</taxon>
        <taxon>Eimeriorina</taxon>
        <taxon>Sarcocystidae</taxon>
        <taxon>Besnoitia</taxon>
    </lineage>
</organism>
<comment type="caution">
    <text evidence="3">The sequence shown here is derived from an EMBL/GenBank/DDBJ whole genome shotgun (WGS) entry which is preliminary data.</text>
</comment>
<dbReference type="OrthoDB" id="329936at2759"/>
<keyword evidence="4" id="KW-1185">Reference proteome</keyword>
<evidence type="ECO:0000256" key="1">
    <source>
        <dbReference type="SAM" id="Coils"/>
    </source>
</evidence>
<dbReference type="RefSeq" id="XP_029222725.1">
    <property type="nucleotide sequence ID" value="XM_029359812.1"/>
</dbReference>
<feature type="region of interest" description="Disordered" evidence="2">
    <location>
        <begin position="413"/>
        <end position="459"/>
    </location>
</feature>